<reference evidence="5" key="1">
    <citation type="submission" date="2022-11" db="EMBL/GenBank/DDBJ databases">
        <title>High-quality draft genome sequence of Galbibacter sp. strain CMA-7.</title>
        <authorList>
            <person name="Wei L."/>
            <person name="Dong C."/>
            <person name="Shao Z."/>
        </authorList>
    </citation>
    <scope>NUCLEOTIDE SEQUENCE</scope>
    <source>
        <strain evidence="5">CMA-7</strain>
    </source>
</reference>
<dbReference type="EMBL" id="JAPMUA010000007">
    <property type="protein sequence ID" value="MDG3587532.1"/>
    <property type="molecule type" value="Genomic_DNA"/>
</dbReference>
<gene>
    <name evidence="3" type="primary">mobA</name>
    <name evidence="5" type="ORF">OSR52_16860</name>
</gene>
<keyword evidence="2 3" id="KW-0501">Molybdenum cofactor biosynthesis</keyword>
<keyword evidence="3" id="KW-0547">Nucleotide-binding</keyword>
<comment type="caution">
    <text evidence="3">Lacks conserved residue(s) required for the propagation of feature annotation.</text>
</comment>
<dbReference type="InterPro" id="IPR025877">
    <property type="entry name" value="MobA-like_NTP_Trfase"/>
</dbReference>
<feature type="binding site" evidence="3">
    <location>
        <begin position="29"/>
        <end position="31"/>
    </location>
    <ligand>
        <name>GTP</name>
        <dbReference type="ChEBI" id="CHEBI:37565"/>
    </ligand>
</feature>
<comment type="cofactor">
    <cofactor evidence="3">
        <name>Mg(2+)</name>
        <dbReference type="ChEBI" id="CHEBI:18420"/>
    </cofactor>
</comment>
<keyword evidence="3" id="KW-0808">Transferase</keyword>
<comment type="function">
    <text evidence="3">Transfers a GMP moiety from GTP to Mo-molybdopterin (Mo-MPT) cofactor (Moco or molybdenum cofactor) to form Mo-molybdopterin guanine dinucleotide (Mo-MGD) cofactor.</text>
</comment>
<dbReference type="Proteomes" id="UP001153642">
    <property type="component" value="Unassembled WGS sequence"/>
</dbReference>
<dbReference type="Pfam" id="PF00581">
    <property type="entry name" value="Rhodanese"/>
    <property type="match status" value="1"/>
</dbReference>
<dbReference type="SMART" id="SM00450">
    <property type="entry name" value="RHOD"/>
    <property type="match status" value="1"/>
</dbReference>
<dbReference type="GO" id="GO:0016779">
    <property type="term" value="F:nucleotidyltransferase activity"/>
    <property type="evidence" value="ECO:0007669"/>
    <property type="project" value="UniProtKB-KW"/>
</dbReference>
<dbReference type="Gene3D" id="3.90.550.10">
    <property type="entry name" value="Spore Coat Polysaccharide Biosynthesis Protein SpsA, Chain A"/>
    <property type="match status" value="1"/>
</dbReference>
<evidence type="ECO:0000256" key="1">
    <source>
        <dbReference type="ARBA" id="ARBA00023134"/>
    </source>
</evidence>
<dbReference type="HAMAP" id="MF_00316">
    <property type="entry name" value="MobA"/>
    <property type="match status" value="1"/>
</dbReference>
<dbReference type="PANTHER" id="PTHR10953">
    <property type="entry name" value="UBIQUITIN-ACTIVATING ENZYME E1"/>
    <property type="match status" value="1"/>
</dbReference>
<comment type="caution">
    <text evidence="5">The sequence shown here is derived from an EMBL/GenBank/DDBJ whole genome shotgun (WGS) entry which is preliminary data.</text>
</comment>
<dbReference type="CDD" id="cd00158">
    <property type="entry name" value="RHOD"/>
    <property type="match status" value="1"/>
</dbReference>
<evidence type="ECO:0000259" key="4">
    <source>
        <dbReference type="PROSITE" id="PS50206"/>
    </source>
</evidence>
<comment type="domain">
    <text evidence="3">The N-terminal domain determines nucleotide recognition and specific binding, while the C-terminal domain determines the specific binding to the target protein.</text>
</comment>
<feature type="binding site" evidence="3">
    <location>
        <position position="41"/>
    </location>
    <ligand>
        <name>GTP</name>
        <dbReference type="ChEBI" id="CHEBI:37565"/>
    </ligand>
</feature>
<dbReference type="InterPro" id="IPR036873">
    <property type="entry name" value="Rhodanese-like_dom_sf"/>
</dbReference>
<name>A0ABT6FWA9_9FLAO</name>
<dbReference type="Gene3D" id="3.40.250.10">
    <property type="entry name" value="Rhodanese-like domain"/>
    <property type="match status" value="1"/>
</dbReference>
<evidence type="ECO:0000313" key="6">
    <source>
        <dbReference type="Proteomes" id="UP001153642"/>
    </source>
</evidence>
<dbReference type="RefSeq" id="WP_277901236.1">
    <property type="nucleotide sequence ID" value="NZ_JAPMUA010000007.1"/>
</dbReference>
<dbReference type="CDD" id="cd02503">
    <property type="entry name" value="MobA"/>
    <property type="match status" value="1"/>
</dbReference>
<dbReference type="Gene3D" id="3.40.50.720">
    <property type="entry name" value="NAD(P)-binding Rossmann-like Domain"/>
    <property type="match status" value="1"/>
</dbReference>
<dbReference type="EC" id="2.7.7.77" evidence="3"/>
<keyword evidence="1 3" id="KW-0342">GTP-binding</keyword>
<evidence type="ECO:0000256" key="3">
    <source>
        <dbReference type="HAMAP-Rule" id="MF_00316"/>
    </source>
</evidence>
<dbReference type="PROSITE" id="PS50206">
    <property type="entry name" value="RHODANESE_3"/>
    <property type="match status" value="1"/>
</dbReference>
<keyword evidence="3" id="KW-0460">Magnesium</keyword>
<evidence type="ECO:0000256" key="2">
    <source>
        <dbReference type="ARBA" id="ARBA00023150"/>
    </source>
</evidence>
<protein>
    <recommendedName>
        <fullName evidence="3">Probable molybdenum cofactor guanylyltransferase</fullName>
        <shortName evidence="3">MoCo guanylyltransferase</shortName>
        <ecNumber evidence="3">2.7.7.77</ecNumber>
    </recommendedName>
    <alternativeName>
        <fullName evidence="3">GTP:molybdopterin guanylyltransferase</fullName>
    </alternativeName>
    <alternativeName>
        <fullName evidence="3">Mo-MPT guanylyltransferase</fullName>
    </alternativeName>
    <alternativeName>
        <fullName evidence="3">Molybdopterin guanylyltransferase</fullName>
    </alternativeName>
    <alternativeName>
        <fullName evidence="3">Molybdopterin-guanine dinucleotide synthase</fullName>
        <shortName evidence="3">MGD synthase</shortName>
    </alternativeName>
</protein>
<sequence>MTSKLPIFNWKKSLVEKVTSTGKLYGLVLAGGKSTRMGKDKGLLNYHGKPQREYLYNLLKVCCNKVFMSVRKEQAQEFSHEINLIVDKNLYPGPFNGLLSAHHLDKNAAWLVLACDLPLIDEKAIKQLVLSRNATKYATAFKSSKQSFPEPLCAIWEADGLKRAENYLEEGKLASPVNFLLNNDVEIVKPVQEDVLLNANSEEDYLEIINKLKKLKENRYIRQTILKSFGEEAQEKLKQSAVLVVGAGGLGIPVLQYLNAMGVGTLGIVENDIVDLSNLQRQVLYAEADVGLPKLEVATKKLKAQNIETQIKGYPTYLSNKNALEIIKDYDVVVDATDNFPTRYLINDVCVMLEKPFVYGALHEFEGQVSVFNYRGGPTYRCLFPTMPGRGEMPDCNENGVLGIIPGIIGNLQALETVKIITGIGRPLSGKLLIFNGLQQQYQQIMFKAVKENLHRTQLETNYEEVLCEMDDLISVIELQNMLNSNAELQIIDVRTSEEFKNFNIDSSYNIPLQELSRRKHEIDTSKEVVLVCQSGIRSAKACKYLKEQFNRNFRELEGGINKYLKNAINI</sequence>
<evidence type="ECO:0000313" key="5">
    <source>
        <dbReference type="EMBL" id="MDG3587532.1"/>
    </source>
</evidence>
<feature type="binding site" evidence="3">
    <location>
        <position position="87"/>
    </location>
    <ligand>
        <name>GTP</name>
        <dbReference type="ChEBI" id="CHEBI:37565"/>
    </ligand>
</feature>
<dbReference type="SUPFAM" id="SSF69572">
    <property type="entry name" value="Activating enzymes of the ubiquitin-like proteins"/>
    <property type="match status" value="1"/>
</dbReference>
<comment type="subcellular location">
    <subcellularLocation>
        <location evidence="3">Cytoplasm</location>
    </subcellularLocation>
</comment>
<dbReference type="SUPFAM" id="SSF53448">
    <property type="entry name" value="Nucleotide-diphospho-sugar transferases"/>
    <property type="match status" value="1"/>
</dbReference>
<keyword evidence="3" id="KW-0963">Cytoplasm</keyword>
<dbReference type="InterPro" id="IPR001763">
    <property type="entry name" value="Rhodanese-like_dom"/>
</dbReference>
<dbReference type="PANTHER" id="PTHR10953:SF102">
    <property type="entry name" value="ADENYLYLTRANSFERASE AND SULFURTRANSFERASE MOCS3"/>
    <property type="match status" value="1"/>
</dbReference>
<keyword evidence="6" id="KW-1185">Reference proteome</keyword>
<dbReference type="InterPro" id="IPR035985">
    <property type="entry name" value="Ubiquitin-activating_enz"/>
</dbReference>
<comment type="catalytic activity">
    <reaction evidence="3">
        <text>Mo-molybdopterin + GTP + H(+) = Mo-molybdopterin guanine dinucleotide + diphosphate</text>
        <dbReference type="Rhea" id="RHEA:34243"/>
        <dbReference type="ChEBI" id="CHEBI:15378"/>
        <dbReference type="ChEBI" id="CHEBI:33019"/>
        <dbReference type="ChEBI" id="CHEBI:37565"/>
        <dbReference type="ChEBI" id="CHEBI:71302"/>
        <dbReference type="ChEBI" id="CHEBI:71310"/>
        <dbReference type="EC" id="2.7.7.77"/>
    </reaction>
</comment>
<feature type="binding site" evidence="3">
    <location>
        <position position="116"/>
    </location>
    <ligand>
        <name>Mg(2+)</name>
        <dbReference type="ChEBI" id="CHEBI:18420"/>
    </ligand>
</feature>
<dbReference type="Pfam" id="PF00899">
    <property type="entry name" value="ThiF"/>
    <property type="match status" value="1"/>
</dbReference>
<proteinExistence type="inferred from homology"/>
<keyword evidence="5" id="KW-0548">Nucleotidyltransferase</keyword>
<feature type="domain" description="Rhodanese" evidence="4">
    <location>
        <begin position="485"/>
        <end position="569"/>
    </location>
</feature>
<accession>A0ABT6FWA9</accession>
<comment type="similarity">
    <text evidence="3">Belongs to the MobA family.</text>
</comment>
<feature type="binding site" evidence="3">
    <location>
        <position position="116"/>
    </location>
    <ligand>
        <name>GTP</name>
        <dbReference type="ChEBI" id="CHEBI:37565"/>
    </ligand>
</feature>
<dbReference type="InterPro" id="IPR000594">
    <property type="entry name" value="ThiF_NAD_FAD-bd"/>
</dbReference>
<dbReference type="CDD" id="cd00757">
    <property type="entry name" value="ThiF_MoeB_HesA_family"/>
    <property type="match status" value="1"/>
</dbReference>
<dbReference type="InterPro" id="IPR013482">
    <property type="entry name" value="Molybde_CF_guanTrfase"/>
</dbReference>
<dbReference type="Pfam" id="PF12804">
    <property type="entry name" value="NTP_transf_3"/>
    <property type="match status" value="1"/>
</dbReference>
<dbReference type="InterPro" id="IPR045886">
    <property type="entry name" value="ThiF/MoeB/HesA"/>
</dbReference>
<keyword evidence="3" id="KW-0479">Metal-binding</keyword>
<organism evidence="5 6">
    <name type="scientific">Galbibacter pacificus</name>
    <dbReference type="NCBI Taxonomy" id="2996052"/>
    <lineage>
        <taxon>Bacteria</taxon>
        <taxon>Pseudomonadati</taxon>
        <taxon>Bacteroidota</taxon>
        <taxon>Flavobacteriia</taxon>
        <taxon>Flavobacteriales</taxon>
        <taxon>Flavobacteriaceae</taxon>
        <taxon>Galbibacter</taxon>
    </lineage>
</organism>
<dbReference type="InterPro" id="IPR029044">
    <property type="entry name" value="Nucleotide-diphossugar_trans"/>
</dbReference>